<dbReference type="SUPFAM" id="SSF46894">
    <property type="entry name" value="C-terminal effector domain of the bipartite response regulators"/>
    <property type="match status" value="1"/>
</dbReference>
<dbReference type="EMBL" id="QRQM01000018">
    <property type="protein sequence ID" value="RHN05136.1"/>
    <property type="molecule type" value="Genomic_DNA"/>
</dbReference>
<dbReference type="InterPro" id="IPR036388">
    <property type="entry name" value="WH-like_DNA-bd_sf"/>
</dbReference>
<gene>
    <name evidence="3" type="ORF">DWZ32_15795</name>
</gene>
<evidence type="ECO:0000313" key="4">
    <source>
        <dbReference type="Proteomes" id="UP000286003"/>
    </source>
</evidence>
<feature type="transmembrane region" description="Helical" evidence="1">
    <location>
        <begin position="6"/>
        <end position="29"/>
    </location>
</feature>
<keyword evidence="1" id="KW-0812">Transmembrane</keyword>
<sequence length="195" mass="22543">MTMDINTALLTMAAFMGGCALAIMAQQWLQTHRWPRMRRRIDTLIKLRVEQQLHRHEAECPMAQMHAQRNILYSPPAVKSQSHQMLVGFMMTYYPDFLKQLTAHTDGRLSDSEEHTCFLIKLGLRNKQIAQSMGITPNSVIKTKQRLRQKLKGLPADEDLTRWLQLLGEPLDKLPPGYMMFLGEHSAEDKETKIR</sequence>
<dbReference type="GO" id="GO:0003677">
    <property type="term" value="F:DNA binding"/>
    <property type="evidence" value="ECO:0007669"/>
    <property type="project" value="InterPro"/>
</dbReference>
<dbReference type="Gene3D" id="1.10.10.10">
    <property type="entry name" value="Winged helix-like DNA-binding domain superfamily/Winged helix DNA-binding domain"/>
    <property type="match status" value="1"/>
</dbReference>
<name>A0AB37M6R0_9BACE</name>
<comment type="caution">
    <text evidence="3">The sequence shown here is derived from an EMBL/GenBank/DDBJ whole genome shotgun (WGS) entry which is preliminary data.</text>
</comment>
<dbReference type="InterPro" id="IPR016032">
    <property type="entry name" value="Sig_transdc_resp-reg_C-effctor"/>
</dbReference>
<dbReference type="Proteomes" id="UP000286003">
    <property type="component" value="Unassembled WGS sequence"/>
</dbReference>
<evidence type="ECO:0000256" key="1">
    <source>
        <dbReference type="SAM" id="Phobius"/>
    </source>
</evidence>
<evidence type="ECO:0000259" key="2">
    <source>
        <dbReference type="SMART" id="SM00421"/>
    </source>
</evidence>
<feature type="domain" description="HTH luxR-type" evidence="2">
    <location>
        <begin position="106"/>
        <end position="164"/>
    </location>
</feature>
<dbReference type="InterPro" id="IPR000792">
    <property type="entry name" value="Tscrpt_reg_LuxR_C"/>
</dbReference>
<keyword evidence="1" id="KW-1133">Transmembrane helix</keyword>
<dbReference type="GO" id="GO:0006355">
    <property type="term" value="P:regulation of DNA-templated transcription"/>
    <property type="evidence" value="ECO:0007669"/>
    <property type="project" value="InterPro"/>
</dbReference>
<dbReference type="SMART" id="SM00421">
    <property type="entry name" value="HTH_LUXR"/>
    <property type="match status" value="1"/>
</dbReference>
<protein>
    <recommendedName>
        <fullName evidence="2">HTH luxR-type domain-containing protein</fullName>
    </recommendedName>
</protein>
<accession>A0AB37M6R0</accession>
<keyword evidence="1" id="KW-0472">Membrane</keyword>
<organism evidence="3 4">
    <name type="scientific">Bacteroides intestinalis</name>
    <dbReference type="NCBI Taxonomy" id="329854"/>
    <lineage>
        <taxon>Bacteria</taxon>
        <taxon>Pseudomonadati</taxon>
        <taxon>Bacteroidota</taxon>
        <taxon>Bacteroidia</taxon>
        <taxon>Bacteroidales</taxon>
        <taxon>Bacteroidaceae</taxon>
        <taxon>Bacteroides</taxon>
    </lineage>
</organism>
<dbReference type="AlphaFoldDB" id="A0AB37M6R0"/>
<reference evidence="3 4" key="1">
    <citation type="submission" date="2018-08" db="EMBL/GenBank/DDBJ databases">
        <title>A genome reference for cultivated species of the human gut microbiota.</title>
        <authorList>
            <person name="Zou Y."/>
            <person name="Xue W."/>
            <person name="Luo G."/>
        </authorList>
    </citation>
    <scope>NUCLEOTIDE SEQUENCE [LARGE SCALE GENOMIC DNA]</scope>
    <source>
        <strain evidence="3 4">AF31-23</strain>
    </source>
</reference>
<proteinExistence type="predicted"/>
<evidence type="ECO:0000313" key="3">
    <source>
        <dbReference type="EMBL" id="RHN05136.1"/>
    </source>
</evidence>